<organism evidence="2 3">
    <name type="scientific">Apatococcus fuscideae</name>
    <dbReference type="NCBI Taxonomy" id="2026836"/>
    <lineage>
        <taxon>Eukaryota</taxon>
        <taxon>Viridiplantae</taxon>
        <taxon>Chlorophyta</taxon>
        <taxon>core chlorophytes</taxon>
        <taxon>Trebouxiophyceae</taxon>
        <taxon>Chlorellales</taxon>
        <taxon>Chlorellaceae</taxon>
        <taxon>Apatococcus</taxon>
    </lineage>
</organism>
<evidence type="ECO:0000256" key="1">
    <source>
        <dbReference type="SAM" id="MobiDB-lite"/>
    </source>
</evidence>
<feature type="region of interest" description="Disordered" evidence="1">
    <location>
        <begin position="71"/>
        <end position="112"/>
    </location>
</feature>
<name>A0AAW1T5S4_9CHLO</name>
<dbReference type="Proteomes" id="UP001485043">
    <property type="component" value="Unassembled WGS sequence"/>
</dbReference>
<gene>
    <name evidence="2" type="ORF">WJX84_000546</name>
</gene>
<proteinExistence type="predicted"/>
<evidence type="ECO:0000313" key="2">
    <source>
        <dbReference type="EMBL" id="KAK9864382.1"/>
    </source>
</evidence>
<reference evidence="2 3" key="1">
    <citation type="journal article" date="2024" name="Nat. Commun.">
        <title>Phylogenomics reveals the evolutionary origins of lichenization in chlorophyte algae.</title>
        <authorList>
            <person name="Puginier C."/>
            <person name="Libourel C."/>
            <person name="Otte J."/>
            <person name="Skaloud P."/>
            <person name="Haon M."/>
            <person name="Grisel S."/>
            <person name="Petersen M."/>
            <person name="Berrin J.G."/>
            <person name="Delaux P.M."/>
            <person name="Dal Grande F."/>
            <person name="Keller J."/>
        </authorList>
    </citation>
    <scope>NUCLEOTIDE SEQUENCE [LARGE SCALE GENOMIC DNA]</scope>
    <source>
        <strain evidence="2 3">SAG 2523</strain>
    </source>
</reference>
<protein>
    <submittedName>
        <fullName evidence="2">Uncharacterized protein</fullName>
    </submittedName>
</protein>
<dbReference type="EMBL" id="JALJOV010000360">
    <property type="protein sequence ID" value="KAK9864382.1"/>
    <property type="molecule type" value="Genomic_DNA"/>
</dbReference>
<accession>A0AAW1T5S4</accession>
<keyword evidence="3" id="KW-1185">Reference proteome</keyword>
<feature type="compositionally biased region" description="Acidic residues" evidence="1">
    <location>
        <begin position="83"/>
        <end position="93"/>
    </location>
</feature>
<dbReference type="AlphaFoldDB" id="A0AAW1T5S4"/>
<evidence type="ECO:0000313" key="3">
    <source>
        <dbReference type="Proteomes" id="UP001485043"/>
    </source>
</evidence>
<sequence length="167" mass="18811">MHVRLLFGVYTEGSNRLIGTACSLPIRVLANYDAPGVVAKMSMTIKCDDDWEGWSREARLADGPVAYDHDVGPVWVTSGPHDDGEDTSDEEEDRTNMRSGSTKRKLEDQDVQHSLTEGITDISLHAWLEDQGIQSARQNALHLMLSKLTKDRNRANLWPRSHTTHTW</sequence>
<comment type="caution">
    <text evidence="2">The sequence shown here is derived from an EMBL/GenBank/DDBJ whole genome shotgun (WGS) entry which is preliminary data.</text>
</comment>